<keyword evidence="2" id="KW-1185">Reference proteome</keyword>
<dbReference type="eggNOG" id="COG0655">
    <property type="taxonomic scope" value="Bacteria"/>
</dbReference>
<proteinExistence type="predicted"/>
<name>E7GAC6_9FIRM</name>
<accession>E7GAC6</accession>
<dbReference type="AlphaFoldDB" id="E7GAC6"/>
<dbReference type="InterPro" id="IPR029039">
    <property type="entry name" value="Flavoprotein-like_sf"/>
</dbReference>
<dbReference type="HOGENOM" id="CLU_121336_1_0_9"/>
<organism evidence="1 2">
    <name type="scientific">Coprobacillus cateniformis</name>
    <dbReference type="NCBI Taxonomy" id="100884"/>
    <lineage>
        <taxon>Bacteria</taxon>
        <taxon>Bacillati</taxon>
        <taxon>Bacillota</taxon>
        <taxon>Erysipelotrichia</taxon>
        <taxon>Erysipelotrichales</taxon>
        <taxon>Coprobacillaceae</taxon>
        <taxon>Coprobacillus</taxon>
    </lineage>
</organism>
<reference evidence="1 2" key="1">
    <citation type="submission" date="2010-12" db="EMBL/GenBank/DDBJ databases">
        <title>The Genome Sequence of Coprobacillus sp. strain 29_1.</title>
        <authorList>
            <consortium name="The Broad Institute Genome Sequencing Platform"/>
            <person name="Earl A."/>
            <person name="Ward D."/>
            <person name="Feldgarden M."/>
            <person name="Gevers D."/>
            <person name="Daigneault M."/>
            <person name="Sibley C.D."/>
            <person name="White A."/>
            <person name="Strauss J."/>
            <person name="Allen-Vercoe E."/>
            <person name="Young S.K."/>
            <person name="Zeng Q."/>
            <person name="Gargeya S."/>
            <person name="Fitzgerald M."/>
            <person name="Haas B."/>
            <person name="Abouelleil A."/>
            <person name="Alvarado L."/>
            <person name="Arachchi H.M."/>
            <person name="Berlin A."/>
            <person name="Brown A."/>
            <person name="Chapman S.B."/>
            <person name="Chen Z."/>
            <person name="Dunbar C."/>
            <person name="Freedman E."/>
            <person name="Gearin G."/>
            <person name="Gellesch M."/>
            <person name="Goldberg J."/>
            <person name="Griggs A."/>
            <person name="Gujja S."/>
            <person name="Heilman E."/>
            <person name="Heiman D."/>
            <person name="Howarth C."/>
            <person name="Larson L."/>
            <person name="Lui A."/>
            <person name="MacDonald P.J.P."/>
            <person name="Mehta T."/>
            <person name="Montmayeur A."/>
            <person name="Murphy C."/>
            <person name="Neiman D."/>
            <person name="Pearson M."/>
            <person name="Priest M."/>
            <person name="Roberts A."/>
            <person name="Saif S."/>
            <person name="Shea T."/>
            <person name="Shenoy N."/>
            <person name="Sisk P."/>
            <person name="Stolte C."/>
            <person name="Sykes S."/>
            <person name="White J."/>
            <person name="Yandava C."/>
            <person name="Nusbaum C."/>
            <person name="Birren B."/>
        </authorList>
    </citation>
    <scope>NUCLEOTIDE SEQUENCE [LARGE SCALE GENOMIC DNA]</scope>
    <source>
        <strain evidence="1 2">29_1</strain>
    </source>
</reference>
<dbReference type="STRING" id="100884.GCA_000269565_03558"/>
<dbReference type="SUPFAM" id="SSF52218">
    <property type="entry name" value="Flavoproteins"/>
    <property type="match status" value="1"/>
</dbReference>
<dbReference type="GeneID" id="78231314"/>
<sequence>MKNLVVTDKDISNQLFKNSVIVNLNNINYSSCTGGLECLKCEGACYFKDDMSIISKWMNDCQLIVYITRIKYGCFDVPFKKMLERLVVNHEPYYSMVDGETCHLGISQLKKKLLVISYGDATDDEKKMFKDLLDESTLGYTYSSVDAYFCEEYELEDTLQTFGGVDHG</sequence>
<evidence type="ECO:0000313" key="1">
    <source>
        <dbReference type="EMBL" id="EFW05134.1"/>
    </source>
</evidence>
<evidence type="ECO:0000313" key="2">
    <source>
        <dbReference type="Proteomes" id="UP000003157"/>
    </source>
</evidence>
<dbReference type="OrthoDB" id="9805976at2"/>
<protein>
    <recommendedName>
        <fullName evidence="3">NADPH-dependent FMN reductase-like domain-containing protein</fullName>
    </recommendedName>
</protein>
<gene>
    <name evidence="1" type="ORF">HMPREF9488_01716</name>
</gene>
<dbReference type="Gene3D" id="3.40.50.360">
    <property type="match status" value="1"/>
</dbReference>
<comment type="caution">
    <text evidence="1">The sequence shown here is derived from an EMBL/GenBank/DDBJ whole genome shotgun (WGS) entry which is preliminary data.</text>
</comment>
<evidence type="ECO:0008006" key="3">
    <source>
        <dbReference type="Google" id="ProtNLM"/>
    </source>
</evidence>
<dbReference type="RefSeq" id="WP_008788824.1">
    <property type="nucleotide sequence ID" value="NZ_AKCB01000003.1"/>
</dbReference>
<dbReference type="Proteomes" id="UP000003157">
    <property type="component" value="Unassembled WGS sequence"/>
</dbReference>
<dbReference type="EMBL" id="ADKX01000030">
    <property type="protein sequence ID" value="EFW05134.1"/>
    <property type="molecule type" value="Genomic_DNA"/>
</dbReference>